<dbReference type="EMBL" id="BJUD01000027">
    <property type="protein sequence ID" value="GEK29004.1"/>
    <property type="molecule type" value="Genomic_DNA"/>
</dbReference>
<gene>
    <name evidence="1" type="ORF">LSI01_13150</name>
</gene>
<reference evidence="1 2" key="1">
    <citation type="submission" date="2019-07" db="EMBL/GenBank/DDBJ databases">
        <title>Whole genome shotgun sequence of Lactobacillus siliginis NBRC 101315.</title>
        <authorList>
            <person name="Hosoyama A."/>
            <person name="Uohara A."/>
            <person name="Ohji S."/>
            <person name="Ichikawa N."/>
        </authorList>
    </citation>
    <scope>NUCLEOTIDE SEQUENCE [LARGE SCALE GENOMIC DNA]</scope>
    <source>
        <strain evidence="1 2">NBRC 101315</strain>
    </source>
</reference>
<evidence type="ECO:0000313" key="2">
    <source>
        <dbReference type="Proteomes" id="UP000321429"/>
    </source>
</evidence>
<proteinExistence type="predicted"/>
<sequence>MPPRKTGYWKRSRNVAAKMSSEKCLPVHADKPVGTVNFPGIMGTVEALFKRELGW</sequence>
<organism evidence="1 2">
    <name type="scientific">Furfurilactobacillus siliginis</name>
    <dbReference type="NCBI Taxonomy" id="348151"/>
    <lineage>
        <taxon>Bacteria</taxon>
        <taxon>Bacillati</taxon>
        <taxon>Bacillota</taxon>
        <taxon>Bacilli</taxon>
        <taxon>Lactobacillales</taxon>
        <taxon>Lactobacillaceae</taxon>
        <taxon>Furfurilactobacillus</taxon>
    </lineage>
</organism>
<dbReference type="AlphaFoldDB" id="A0A510VPX4"/>
<comment type="caution">
    <text evidence="1">The sequence shown here is derived from an EMBL/GenBank/DDBJ whole genome shotgun (WGS) entry which is preliminary data.</text>
</comment>
<accession>A0A510VPX4</accession>
<protein>
    <submittedName>
        <fullName evidence="1">Uncharacterized protein</fullName>
    </submittedName>
</protein>
<dbReference type="Proteomes" id="UP000321429">
    <property type="component" value="Unassembled WGS sequence"/>
</dbReference>
<evidence type="ECO:0000313" key="1">
    <source>
        <dbReference type="EMBL" id="GEK29004.1"/>
    </source>
</evidence>
<name>A0A510VPX4_9LACO</name>